<dbReference type="AlphaFoldDB" id="A0A371G5E6"/>
<dbReference type="PANTHER" id="PTHR32108:SF9">
    <property type="entry name" value="REVERSE TRANSCRIPTASE RNASE H-LIKE DOMAIN-CONTAINING PROTEIN"/>
    <property type="match status" value="1"/>
</dbReference>
<feature type="non-terminal residue" evidence="2">
    <location>
        <position position="1"/>
    </location>
</feature>
<accession>A0A371G5E6</accession>
<evidence type="ECO:0000256" key="1">
    <source>
        <dbReference type="PROSITE-ProRule" id="PRU00023"/>
    </source>
</evidence>
<reference evidence="2" key="1">
    <citation type="submission" date="2018-05" db="EMBL/GenBank/DDBJ databases">
        <title>Draft genome of Mucuna pruriens seed.</title>
        <authorList>
            <person name="Nnadi N.E."/>
            <person name="Vos R."/>
            <person name="Hasami M.H."/>
            <person name="Devisetty U.K."/>
            <person name="Aguiy J.C."/>
        </authorList>
    </citation>
    <scope>NUCLEOTIDE SEQUENCE [LARGE SCALE GENOMIC DNA]</scope>
    <source>
        <strain evidence="2">JCA_2017</strain>
    </source>
</reference>
<evidence type="ECO:0000313" key="3">
    <source>
        <dbReference type="Proteomes" id="UP000257109"/>
    </source>
</evidence>
<dbReference type="PROSITE" id="PS50088">
    <property type="entry name" value="ANK_REPEAT"/>
    <property type="match status" value="1"/>
</dbReference>
<dbReference type="EMBL" id="QJKJ01006707">
    <property type="protein sequence ID" value="RDX85768.1"/>
    <property type="molecule type" value="Genomic_DNA"/>
</dbReference>
<proteinExistence type="predicted"/>
<evidence type="ECO:0000313" key="2">
    <source>
        <dbReference type="EMBL" id="RDX85768.1"/>
    </source>
</evidence>
<gene>
    <name evidence="2" type="ORF">CR513_32987</name>
</gene>
<keyword evidence="1" id="KW-0040">ANK repeat</keyword>
<dbReference type="PANTHER" id="PTHR32108">
    <property type="entry name" value="DNA-DIRECTED RNA POLYMERASE SUBUNIT ALPHA"/>
    <property type="match status" value="1"/>
</dbReference>
<sequence>MEESLNILQRSVGVLSTKCRTSLTKDGPNVKSNLLPEHGNSTINSIEYEQCRSESSMVSNERVVESQEESFFDLIIRVEEGSHQDVSDVVESTKIPTTREDGHPFPKPLIIHYNLASQAKTPLVIPVPEAQYKDRRYNEGEIIPDKKERTKTAEDITNIARIGRVTRSRRVYTPNELWKKDIPQDKKKGRNRREATEFLKLIRHTKYEMLDQLNKTQARISLLSLLVNSEGHHQLLLKILNEAHITKDISVEMFGGIVNNIAAAIISLFQKRRRDHNKTLHIAVKCGDYIIARVLVDNGSSLNEMPKATLDKLLFIGARLQTRPIVARAFDGSKREVMGENTLPIYIGPKTKEILRCFVTYHVPSLQPLNLQQHPRRQ</sequence>
<comment type="caution">
    <text evidence="2">The sequence shown here is derived from an EMBL/GenBank/DDBJ whole genome shotgun (WGS) entry which is preliminary data.</text>
</comment>
<dbReference type="Proteomes" id="UP000257109">
    <property type="component" value="Unassembled WGS sequence"/>
</dbReference>
<keyword evidence="3" id="KW-1185">Reference proteome</keyword>
<dbReference type="InterPro" id="IPR002110">
    <property type="entry name" value="Ankyrin_rpt"/>
</dbReference>
<protein>
    <submittedName>
        <fullName evidence="2">Uncharacterized protein</fullName>
    </submittedName>
</protein>
<name>A0A371G5E6_MUCPR</name>
<organism evidence="2 3">
    <name type="scientific">Mucuna pruriens</name>
    <name type="common">Velvet bean</name>
    <name type="synonym">Dolichos pruriens</name>
    <dbReference type="NCBI Taxonomy" id="157652"/>
    <lineage>
        <taxon>Eukaryota</taxon>
        <taxon>Viridiplantae</taxon>
        <taxon>Streptophyta</taxon>
        <taxon>Embryophyta</taxon>
        <taxon>Tracheophyta</taxon>
        <taxon>Spermatophyta</taxon>
        <taxon>Magnoliopsida</taxon>
        <taxon>eudicotyledons</taxon>
        <taxon>Gunneridae</taxon>
        <taxon>Pentapetalae</taxon>
        <taxon>rosids</taxon>
        <taxon>fabids</taxon>
        <taxon>Fabales</taxon>
        <taxon>Fabaceae</taxon>
        <taxon>Papilionoideae</taxon>
        <taxon>50 kb inversion clade</taxon>
        <taxon>NPAAA clade</taxon>
        <taxon>indigoferoid/millettioid clade</taxon>
        <taxon>Phaseoleae</taxon>
        <taxon>Mucuna</taxon>
    </lineage>
</organism>
<feature type="repeat" description="ANK" evidence="1">
    <location>
        <begin position="275"/>
        <end position="307"/>
    </location>
</feature>